<dbReference type="EMBL" id="CADCXN010000047">
    <property type="protein sequence ID" value="CAA9890175.1"/>
    <property type="molecule type" value="Genomic_DNA"/>
</dbReference>
<sequence>MPMSSTRGRDVDEYLRLAGTQKLTITYVIETHRQEDFVLGSSELARITGARIVNGAHEGFGHGDIRLKDREELSFGGLRLRALHTPGHTPESLCYALYIPDSPERAWGVFTGDALFIGETGRTDLPDPGKTGENAGRLYDAVHEKLLPLGDQALLYPAHGSGTVCGGNVADRDESTLGLERLYNPVFTKTREEFMAAKVKERLPRPPYFAVMEKLNSAGSIALARRPEEITVLQPEAFSREMGRGIVIDTRSPEAFSGGHIPNALSIWATGLPVFGGWVAGPDTPVYLLLESPGALDEAVLALARIGVDGVQGILAGGFEAWRDAGLPIETSGTIAPRELEARLDQFRVIDVREDSELEEGHIPNAAHLYVGYLDRHLGRITPPLDKSRPIAVTCSVGHRASLAVSLLQRQGFPRVENLLGGMTAWSALALSRETTPDYPVTTTDVEGPRQ</sequence>
<gene>
    <name evidence="3" type="ORF">METHB2_20006</name>
</gene>
<dbReference type="PROSITE" id="PS50206">
    <property type="entry name" value="RHODANESE_3"/>
    <property type="match status" value="2"/>
</dbReference>
<protein>
    <recommendedName>
        <fullName evidence="2">Rhodanese domain-containing protein</fullName>
    </recommendedName>
</protein>
<dbReference type="Pfam" id="PF00753">
    <property type="entry name" value="Lactamase_B"/>
    <property type="match status" value="1"/>
</dbReference>
<dbReference type="AlphaFoldDB" id="A0A8S0WZG8"/>
<dbReference type="SMART" id="SM00450">
    <property type="entry name" value="RHOD"/>
    <property type="match status" value="2"/>
</dbReference>
<comment type="caution">
    <text evidence="3">The sequence shown here is derived from an EMBL/GenBank/DDBJ whole genome shotgun (WGS) entry which is preliminary data.</text>
</comment>
<dbReference type="SUPFAM" id="SSF52821">
    <property type="entry name" value="Rhodanese/Cell cycle control phosphatase"/>
    <property type="match status" value="2"/>
</dbReference>
<dbReference type="PANTHER" id="PTHR43084:SF1">
    <property type="entry name" value="PERSULFIDE DIOXYGENASE ETHE1, MITOCHONDRIAL"/>
    <property type="match status" value="1"/>
</dbReference>
<dbReference type="CDD" id="cd00158">
    <property type="entry name" value="RHOD"/>
    <property type="match status" value="2"/>
</dbReference>
<dbReference type="GO" id="GO:0006749">
    <property type="term" value="P:glutathione metabolic process"/>
    <property type="evidence" value="ECO:0007669"/>
    <property type="project" value="InterPro"/>
</dbReference>
<dbReference type="InterPro" id="IPR001279">
    <property type="entry name" value="Metallo-B-lactamas"/>
</dbReference>
<dbReference type="GO" id="GO:0070813">
    <property type="term" value="P:hydrogen sulfide metabolic process"/>
    <property type="evidence" value="ECO:0007669"/>
    <property type="project" value="TreeGrafter"/>
</dbReference>
<dbReference type="CDD" id="cd07724">
    <property type="entry name" value="POD-like_MBL-fold"/>
    <property type="match status" value="1"/>
</dbReference>
<dbReference type="Gene3D" id="3.60.15.10">
    <property type="entry name" value="Ribonuclease Z/Hydroxyacylglutathione hydrolase-like"/>
    <property type="match status" value="1"/>
</dbReference>
<organism evidence="3 4">
    <name type="scientific">Candidatus Methylobacter favarea</name>
    <dbReference type="NCBI Taxonomy" id="2707345"/>
    <lineage>
        <taxon>Bacteria</taxon>
        <taxon>Pseudomonadati</taxon>
        <taxon>Pseudomonadota</taxon>
        <taxon>Gammaproteobacteria</taxon>
        <taxon>Methylococcales</taxon>
        <taxon>Methylococcaceae</taxon>
        <taxon>Methylobacter</taxon>
    </lineage>
</organism>
<evidence type="ECO:0000313" key="3">
    <source>
        <dbReference type="EMBL" id="CAA9890175.1"/>
    </source>
</evidence>
<dbReference type="InterPro" id="IPR036873">
    <property type="entry name" value="Rhodanese-like_dom_sf"/>
</dbReference>
<feature type="domain" description="Rhodanese" evidence="2">
    <location>
        <begin position="343"/>
        <end position="435"/>
    </location>
</feature>
<name>A0A8S0WZG8_9GAMM</name>
<keyword evidence="4" id="KW-1185">Reference proteome</keyword>
<reference evidence="3 4" key="1">
    <citation type="submission" date="2020-02" db="EMBL/GenBank/DDBJ databases">
        <authorList>
            <person name="Hogendoorn C."/>
        </authorList>
    </citation>
    <scope>NUCLEOTIDE SEQUENCE [LARGE SCALE GENOMIC DNA]</scope>
    <source>
        <strain evidence="3">METHB21</strain>
    </source>
</reference>
<dbReference type="GO" id="GO:0050313">
    <property type="term" value="F:sulfur dioxygenase activity"/>
    <property type="evidence" value="ECO:0007669"/>
    <property type="project" value="InterPro"/>
</dbReference>
<dbReference type="SUPFAM" id="SSF56281">
    <property type="entry name" value="Metallo-hydrolase/oxidoreductase"/>
    <property type="match status" value="1"/>
</dbReference>
<proteinExistence type="predicted"/>
<dbReference type="InterPro" id="IPR051682">
    <property type="entry name" value="Mito_Persulfide_Diox"/>
</dbReference>
<dbReference type="GO" id="GO:0046872">
    <property type="term" value="F:metal ion binding"/>
    <property type="evidence" value="ECO:0007669"/>
    <property type="project" value="UniProtKB-KW"/>
</dbReference>
<evidence type="ECO:0000259" key="2">
    <source>
        <dbReference type="PROSITE" id="PS50206"/>
    </source>
</evidence>
<dbReference type="InterPro" id="IPR001763">
    <property type="entry name" value="Rhodanese-like_dom"/>
</dbReference>
<dbReference type="InterPro" id="IPR044528">
    <property type="entry name" value="POD-like_MBL-fold"/>
</dbReference>
<dbReference type="Gene3D" id="3.40.250.10">
    <property type="entry name" value="Rhodanese-like domain"/>
    <property type="match status" value="2"/>
</dbReference>
<evidence type="ECO:0000313" key="4">
    <source>
        <dbReference type="Proteomes" id="UP000494216"/>
    </source>
</evidence>
<accession>A0A8S0WZG8</accession>
<dbReference type="Pfam" id="PF00581">
    <property type="entry name" value="Rhodanese"/>
    <property type="match status" value="2"/>
</dbReference>
<dbReference type="Proteomes" id="UP000494216">
    <property type="component" value="Unassembled WGS sequence"/>
</dbReference>
<keyword evidence="1" id="KW-0479">Metal-binding</keyword>
<dbReference type="SMART" id="SM00849">
    <property type="entry name" value="Lactamase_B"/>
    <property type="match status" value="1"/>
</dbReference>
<dbReference type="PANTHER" id="PTHR43084">
    <property type="entry name" value="PERSULFIDE DIOXYGENASE ETHE1"/>
    <property type="match status" value="1"/>
</dbReference>
<dbReference type="InterPro" id="IPR036866">
    <property type="entry name" value="RibonucZ/Hydroxyglut_hydro"/>
</dbReference>
<evidence type="ECO:0000256" key="1">
    <source>
        <dbReference type="ARBA" id="ARBA00022723"/>
    </source>
</evidence>
<feature type="domain" description="Rhodanese" evidence="2">
    <location>
        <begin position="241"/>
        <end position="331"/>
    </location>
</feature>